<name>A0ABU3GPK0_9SPHI</name>
<keyword evidence="3" id="KW-1185">Reference proteome</keyword>
<comment type="caution">
    <text evidence="2">The sequence shown here is derived from an EMBL/GenBank/DDBJ whole genome shotgun (WGS) entry which is preliminary data.</text>
</comment>
<gene>
    <name evidence="2" type="ORF">QE417_000781</name>
</gene>
<feature type="signal peptide" evidence="1">
    <location>
        <begin position="1"/>
        <end position="18"/>
    </location>
</feature>
<reference evidence="3" key="1">
    <citation type="submission" date="2023-07" db="EMBL/GenBank/DDBJ databases">
        <title>Functional and genomic diversity of the sorghum phyllosphere microbiome.</title>
        <authorList>
            <person name="Shade A."/>
        </authorList>
    </citation>
    <scope>NUCLEOTIDE SEQUENCE [LARGE SCALE GENOMIC DNA]</scope>
    <source>
        <strain evidence="3">SORGH_AS_0422</strain>
    </source>
</reference>
<sequence length="206" mass="23206">MKKIYTLLLLLLPIIVCAQTSTKPAEKKPTLSELQKQILEAAQNLKEFKQQVIDSVNAANKVKADDVFGYLDLKNINIKVYDDKGKPVENPQFAKLSATEKLKLKNENAKYVFASVDSVRAVIKKNKITRLILMTGKELFWVDKEFDFKDLNATNSPILLVSNNPERNLKLSDVLGFIPINDDDNVKSTPVLLTTSKKRSTLSINK</sequence>
<dbReference type="EMBL" id="JAVLVU010000001">
    <property type="protein sequence ID" value="MDT3401709.1"/>
    <property type="molecule type" value="Genomic_DNA"/>
</dbReference>
<feature type="chain" id="PRO_5046904709" description="DUF4252 domain-containing protein" evidence="1">
    <location>
        <begin position="19"/>
        <end position="206"/>
    </location>
</feature>
<dbReference type="Proteomes" id="UP001258315">
    <property type="component" value="Unassembled WGS sequence"/>
</dbReference>
<organism evidence="2 3">
    <name type="scientific">Mucilaginibacter terrae</name>
    <dbReference type="NCBI Taxonomy" id="1955052"/>
    <lineage>
        <taxon>Bacteria</taxon>
        <taxon>Pseudomonadati</taxon>
        <taxon>Bacteroidota</taxon>
        <taxon>Sphingobacteriia</taxon>
        <taxon>Sphingobacteriales</taxon>
        <taxon>Sphingobacteriaceae</taxon>
        <taxon>Mucilaginibacter</taxon>
    </lineage>
</organism>
<proteinExistence type="predicted"/>
<protein>
    <recommendedName>
        <fullName evidence="4">DUF4252 domain-containing protein</fullName>
    </recommendedName>
</protein>
<evidence type="ECO:0008006" key="4">
    <source>
        <dbReference type="Google" id="ProtNLM"/>
    </source>
</evidence>
<accession>A0ABU3GPK0</accession>
<keyword evidence="1" id="KW-0732">Signal</keyword>
<evidence type="ECO:0000313" key="3">
    <source>
        <dbReference type="Proteomes" id="UP001258315"/>
    </source>
</evidence>
<evidence type="ECO:0000313" key="2">
    <source>
        <dbReference type="EMBL" id="MDT3401709.1"/>
    </source>
</evidence>
<dbReference type="RefSeq" id="WP_311947621.1">
    <property type="nucleotide sequence ID" value="NZ_JAVLVU010000001.1"/>
</dbReference>
<evidence type="ECO:0000256" key="1">
    <source>
        <dbReference type="SAM" id="SignalP"/>
    </source>
</evidence>